<reference evidence="2 3" key="1">
    <citation type="submission" date="2023-09" db="EMBL/GenBank/DDBJ databases">
        <title>Microbacterium fusihabitans sp. nov., Microbacterium phycihabitans sp. nov., and Microbacterium cervinum sp. nov., isolated from dried seaweeds of beach.</title>
        <authorList>
            <person name="Lee S.D."/>
        </authorList>
    </citation>
    <scope>NUCLEOTIDE SEQUENCE [LARGE SCALE GENOMIC DNA]</scope>
    <source>
        <strain evidence="2 3">KSW4-17</strain>
    </source>
</reference>
<dbReference type="Proteomes" id="UP001263371">
    <property type="component" value="Unassembled WGS sequence"/>
</dbReference>
<gene>
    <name evidence="2" type="ORF">RWH45_06575</name>
</gene>
<dbReference type="Gene3D" id="1.10.3290.10">
    <property type="entry name" value="Fido-like domain"/>
    <property type="match status" value="1"/>
</dbReference>
<sequence>MPEITIEPNAWDAKIAQYASTRDPDALQAVPEPEWRDLSSDFANIRPTSVERAEARFRRRIGEAIQGDAFLENITYTLPEIEDVLGGTHVPGHTEGEELQVIDMKKAADSVLWRIRERPTQPSQELSDGLHMLIASNLNLASLLFRGDQRERYNGPFVRLGRGRKFQALDARLTHDVLDAGLPRILSVEHPVVRGATWAAFAAYQQFYFDGNKRTGRYVMNTVAMSHGFDAIVIPTSAREQYVNEVVNALETGDLTSHIAFLLSLYDDGR</sequence>
<evidence type="ECO:0000259" key="1">
    <source>
        <dbReference type="PROSITE" id="PS51459"/>
    </source>
</evidence>
<dbReference type="InterPro" id="IPR003812">
    <property type="entry name" value="Fido"/>
</dbReference>
<dbReference type="EMBL" id="JAWDIS010000001">
    <property type="protein sequence ID" value="MDU0366874.1"/>
    <property type="molecule type" value="Genomic_DNA"/>
</dbReference>
<evidence type="ECO:0000313" key="3">
    <source>
        <dbReference type="Proteomes" id="UP001263371"/>
    </source>
</evidence>
<dbReference type="RefSeq" id="WP_315994080.1">
    <property type="nucleotide sequence ID" value="NZ_JAWDIS010000001.1"/>
</dbReference>
<accession>A0ABU3T670</accession>
<comment type="caution">
    <text evidence="2">The sequence shown here is derived from an EMBL/GenBank/DDBJ whole genome shotgun (WGS) entry which is preliminary data.</text>
</comment>
<name>A0ABU3T670_9MICO</name>
<dbReference type="PROSITE" id="PS51459">
    <property type="entry name" value="FIDO"/>
    <property type="match status" value="1"/>
</dbReference>
<dbReference type="InterPro" id="IPR036597">
    <property type="entry name" value="Fido-like_dom_sf"/>
</dbReference>
<proteinExistence type="predicted"/>
<protein>
    <recommendedName>
        <fullName evidence="1">Fido domain-containing protein</fullName>
    </recommendedName>
</protein>
<organism evidence="2 3">
    <name type="scientific">Microbacterium galbum</name>
    <dbReference type="NCBI Taxonomy" id="3075994"/>
    <lineage>
        <taxon>Bacteria</taxon>
        <taxon>Bacillati</taxon>
        <taxon>Actinomycetota</taxon>
        <taxon>Actinomycetes</taxon>
        <taxon>Micrococcales</taxon>
        <taxon>Microbacteriaceae</taxon>
        <taxon>Microbacterium</taxon>
    </lineage>
</organism>
<evidence type="ECO:0000313" key="2">
    <source>
        <dbReference type="EMBL" id="MDU0366874.1"/>
    </source>
</evidence>
<keyword evidence="3" id="KW-1185">Reference proteome</keyword>
<feature type="domain" description="Fido" evidence="1">
    <location>
        <begin position="122"/>
        <end position="264"/>
    </location>
</feature>
<dbReference type="SUPFAM" id="SSF140931">
    <property type="entry name" value="Fic-like"/>
    <property type="match status" value="1"/>
</dbReference>